<keyword evidence="3" id="KW-1185">Reference proteome</keyword>
<comment type="caution">
    <text evidence="2">The sequence shown here is derived from an EMBL/GenBank/DDBJ whole genome shotgun (WGS) entry which is preliminary data.</text>
</comment>
<accession>A0A563DGY9</accession>
<organism evidence="2 3">
    <name type="scientific">Apibacter muscae</name>
    <dbReference type="NCBI Taxonomy" id="2509004"/>
    <lineage>
        <taxon>Bacteria</taxon>
        <taxon>Pseudomonadati</taxon>
        <taxon>Bacteroidota</taxon>
        <taxon>Flavobacteriia</taxon>
        <taxon>Flavobacteriales</taxon>
        <taxon>Weeksellaceae</taxon>
        <taxon>Apibacter</taxon>
    </lineage>
</organism>
<feature type="transmembrane region" description="Helical" evidence="1">
    <location>
        <begin position="133"/>
        <end position="156"/>
    </location>
</feature>
<gene>
    <name evidence="2" type="ORF">ETU09_04430</name>
</gene>
<feature type="transmembrane region" description="Helical" evidence="1">
    <location>
        <begin position="102"/>
        <end position="126"/>
    </location>
</feature>
<dbReference type="InterPro" id="IPR038770">
    <property type="entry name" value="Na+/solute_symporter_sf"/>
</dbReference>
<evidence type="ECO:0000256" key="1">
    <source>
        <dbReference type="SAM" id="Phobius"/>
    </source>
</evidence>
<feature type="transmembrane region" description="Helical" evidence="1">
    <location>
        <begin position="12"/>
        <end position="29"/>
    </location>
</feature>
<protein>
    <submittedName>
        <fullName evidence="2">Bile acid:sodium symporter</fullName>
    </submittedName>
</protein>
<feature type="transmembrane region" description="Helical" evidence="1">
    <location>
        <begin position="41"/>
        <end position="59"/>
    </location>
</feature>
<feature type="transmembrane region" description="Helical" evidence="1">
    <location>
        <begin position="71"/>
        <end position="90"/>
    </location>
</feature>
<sequence length="332" mass="36547">MKTLKKIGIDEFLILLLLMIILAYFFPSLGSSEGTFSLKSLTNIGVSVIFLFYGLRLSLSDLKAGLSNWKLHILIHLFTFIVFPLLILPLRGLFTGAENQQLWLGIFYLAALPSTVSSSVVMVSIAKGNIPAAIFNASISSLLGVFVTPLWVGLVISGQNNSPALGHVMIQLVIQVIIPVIIGIILNKYLGEFAKKYNKGLKKFDQAIILSIVYTAFCESFTQHAFDGFSITKLVLCGAGMVVLFFIAYYLITLLSRLLNFNREDKITATFCGSKKSLVHGTVMSKVLFPNSMSLGVILLPTMLYHALQLIVVSIIAQKLAKQVKDKSKLNY</sequence>
<reference evidence="2 3" key="1">
    <citation type="submission" date="2019-02" db="EMBL/GenBank/DDBJ databases">
        <title>Apibacter muscae sp. nov.: a novel member of the house fly microbiota.</title>
        <authorList>
            <person name="Park R."/>
        </authorList>
    </citation>
    <scope>NUCLEOTIDE SEQUENCE [LARGE SCALE GENOMIC DNA]</scope>
    <source>
        <strain evidence="2 3">AL1</strain>
    </source>
</reference>
<dbReference type="AlphaFoldDB" id="A0A563DGY9"/>
<dbReference type="PANTHER" id="PTHR18640:SF5">
    <property type="entry name" value="SODIUM_BILE ACID COTRANSPORTER 7"/>
    <property type="match status" value="1"/>
</dbReference>
<dbReference type="OrthoDB" id="9792271at2"/>
<dbReference type="GO" id="GO:0005886">
    <property type="term" value="C:plasma membrane"/>
    <property type="evidence" value="ECO:0007669"/>
    <property type="project" value="TreeGrafter"/>
</dbReference>
<keyword evidence="1" id="KW-0812">Transmembrane</keyword>
<keyword evidence="1" id="KW-0472">Membrane</keyword>
<dbReference type="EMBL" id="SELH01000016">
    <property type="protein sequence ID" value="TWP29094.1"/>
    <property type="molecule type" value="Genomic_DNA"/>
</dbReference>
<dbReference type="InterPro" id="IPR016833">
    <property type="entry name" value="Put_Na-Bile_cotransptr"/>
</dbReference>
<feature type="transmembrane region" description="Helical" evidence="1">
    <location>
        <begin position="293"/>
        <end position="317"/>
    </location>
</feature>
<feature type="transmembrane region" description="Helical" evidence="1">
    <location>
        <begin position="168"/>
        <end position="190"/>
    </location>
</feature>
<name>A0A563DGY9_9FLAO</name>
<feature type="transmembrane region" description="Helical" evidence="1">
    <location>
        <begin position="234"/>
        <end position="252"/>
    </location>
</feature>
<dbReference type="Proteomes" id="UP000319499">
    <property type="component" value="Unassembled WGS sequence"/>
</dbReference>
<dbReference type="Pfam" id="PF13593">
    <property type="entry name" value="SBF_like"/>
    <property type="match status" value="1"/>
</dbReference>
<evidence type="ECO:0000313" key="3">
    <source>
        <dbReference type="Proteomes" id="UP000319499"/>
    </source>
</evidence>
<proteinExistence type="predicted"/>
<dbReference type="Gene3D" id="1.20.1530.20">
    <property type="match status" value="1"/>
</dbReference>
<dbReference type="RefSeq" id="WP_146261791.1">
    <property type="nucleotide sequence ID" value="NZ_SELG01000031.1"/>
</dbReference>
<dbReference type="PIRSF" id="PIRSF026166">
    <property type="entry name" value="UCP026166"/>
    <property type="match status" value="1"/>
</dbReference>
<keyword evidence="1" id="KW-1133">Transmembrane helix</keyword>
<dbReference type="PANTHER" id="PTHR18640">
    <property type="entry name" value="SOLUTE CARRIER FAMILY 10 MEMBER 7"/>
    <property type="match status" value="1"/>
</dbReference>
<evidence type="ECO:0000313" key="2">
    <source>
        <dbReference type="EMBL" id="TWP29094.1"/>
    </source>
</evidence>